<proteinExistence type="predicted"/>
<dbReference type="InterPro" id="IPR028098">
    <property type="entry name" value="Glyco_trans_4-like_N"/>
</dbReference>
<dbReference type="PANTHER" id="PTHR45947:SF3">
    <property type="entry name" value="SULFOQUINOVOSYL TRANSFERASE SQD2"/>
    <property type="match status" value="1"/>
</dbReference>
<comment type="caution">
    <text evidence="4">The sequence shown here is derived from an EMBL/GenBank/DDBJ whole genome shotgun (WGS) entry which is preliminary data.</text>
</comment>
<gene>
    <name evidence="4" type="ORF">SK069_00295</name>
</gene>
<dbReference type="Proteomes" id="UP001277761">
    <property type="component" value="Unassembled WGS sequence"/>
</dbReference>
<feature type="domain" description="Glycosyltransferase subfamily 4-like N-terminal" evidence="3">
    <location>
        <begin position="23"/>
        <end position="182"/>
    </location>
</feature>
<dbReference type="SUPFAM" id="SSF53756">
    <property type="entry name" value="UDP-Glycosyltransferase/glycogen phosphorylase"/>
    <property type="match status" value="1"/>
</dbReference>
<name>A0ABU4VF92_9ACTN</name>
<keyword evidence="1 4" id="KW-0328">Glycosyltransferase</keyword>
<organism evidence="4 5">
    <name type="scientific">Patulibacter brassicae</name>
    <dbReference type="NCBI Taxonomy" id="1705717"/>
    <lineage>
        <taxon>Bacteria</taxon>
        <taxon>Bacillati</taxon>
        <taxon>Actinomycetota</taxon>
        <taxon>Thermoleophilia</taxon>
        <taxon>Solirubrobacterales</taxon>
        <taxon>Patulibacteraceae</taxon>
        <taxon>Patulibacter</taxon>
    </lineage>
</organism>
<evidence type="ECO:0000256" key="2">
    <source>
        <dbReference type="ARBA" id="ARBA00022679"/>
    </source>
</evidence>
<dbReference type="PANTHER" id="PTHR45947">
    <property type="entry name" value="SULFOQUINOVOSYL TRANSFERASE SQD2"/>
    <property type="match status" value="1"/>
</dbReference>
<dbReference type="Pfam" id="PF13692">
    <property type="entry name" value="Glyco_trans_1_4"/>
    <property type="match status" value="1"/>
</dbReference>
<dbReference type="Gene3D" id="3.40.50.2000">
    <property type="entry name" value="Glycogen Phosphorylase B"/>
    <property type="match status" value="2"/>
</dbReference>
<reference evidence="4 5" key="1">
    <citation type="submission" date="2023-11" db="EMBL/GenBank/DDBJ databases">
        <authorList>
            <person name="Xu M."/>
            <person name="Jiang T."/>
        </authorList>
    </citation>
    <scope>NUCLEOTIDE SEQUENCE [LARGE SCALE GENOMIC DNA]</scope>
    <source>
        <strain evidence="4 5">SD</strain>
    </source>
</reference>
<dbReference type="CDD" id="cd03801">
    <property type="entry name" value="GT4_PimA-like"/>
    <property type="match status" value="1"/>
</dbReference>
<dbReference type="GO" id="GO:0016757">
    <property type="term" value="F:glycosyltransferase activity"/>
    <property type="evidence" value="ECO:0007669"/>
    <property type="project" value="UniProtKB-KW"/>
</dbReference>
<evidence type="ECO:0000256" key="1">
    <source>
        <dbReference type="ARBA" id="ARBA00022676"/>
    </source>
</evidence>
<evidence type="ECO:0000259" key="3">
    <source>
        <dbReference type="Pfam" id="PF13579"/>
    </source>
</evidence>
<dbReference type="EC" id="2.4.-.-" evidence="4"/>
<dbReference type="EMBL" id="JAXAVX010000001">
    <property type="protein sequence ID" value="MDX8150017.1"/>
    <property type="molecule type" value="Genomic_DNA"/>
</dbReference>
<keyword evidence="2 4" id="KW-0808">Transferase</keyword>
<protein>
    <submittedName>
        <fullName evidence="4">Glycosyltransferase</fullName>
        <ecNumber evidence="4">2.4.-.-</ecNumber>
    </submittedName>
</protein>
<dbReference type="InterPro" id="IPR050194">
    <property type="entry name" value="Glycosyltransferase_grp1"/>
</dbReference>
<evidence type="ECO:0000313" key="5">
    <source>
        <dbReference type="Proteomes" id="UP001277761"/>
    </source>
</evidence>
<accession>A0ABU4VF92</accession>
<evidence type="ECO:0000313" key="4">
    <source>
        <dbReference type="EMBL" id="MDX8150017.1"/>
    </source>
</evidence>
<dbReference type="RefSeq" id="WP_319952170.1">
    <property type="nucleotide sequence ID" value="NZ_JAXAVX010000001.1"/>
</dbReference>
<keyword evidence="5" id="KW-1185">Reference proteome</keyword>
<sequence>MSAPRPLRPTLLAPAYWPEVRRGTERVIRLLADGLRDAGHRPRLVTGHPGARRAVAEEDGLEVVRLPRPPAVRAAVSRGRIDEHAAHLPGVVAELVRDPGDVLHALYPTDAVAAALARRAHRLRGRRVPLVVSNMGPPDRRWARERRGRTTGLVTVARRADAVTTLSAFARDRVRAELAVDSLVVAPPVDLDAFAPPADDVRHAAPTILFASAPESDAKRLPLLLEAVALLRDRDPAVRLVAQAPRDPAARRALDAQPGVATVDLDDHAALREAYGRAWVTALPSRDEAFGLVVAESLACGTPAVACAGEGPAEIVVDDGVGRIAAAATPQALADALCGALRLAGEAGVRACCRAAVRDLGVDAHAARWLALYERLLADAAR</sequence>
<dbReference type="Pfam" id="PF13579">
    <property type="entry name" value="Glyco_trans_4_4"/>
    <property type="match status" value="1"/>
</dbReference>